<dbReference type="PANTHER" id="PTHR21716">
    <property type="entry name" value="TRANSMEMBRANE PROTEIN"/>
    <property type="match status" value="1"/>
</dbReference>
<feature type="transmembrane region" description="Helical" evidence="6">
    <location>
        <begin position="150"/>
        <end position="175"/>
    </location>
</feature>
<keyword evidence="4 6" id="KW-1133">Transmembrane helix</keyword>
<comment type="subcellular location">
    <subcellularLocation>
        <location evidence="1">Membrane</location>
        <topology evidence="1">Multi-pass membrane protein</topology>
    </subcellularLocation>
</comment>
<feature type="transmembrane region" description="Helical" evidence="6">
    <location>
        <begin position="65"/>
        <end position="88"/>
    </location>
</feature>
<dbReference type="OrthoDB" id="9773730at2"/>
<dbReference type="AlphaFoldDB" id="A0A0K1PBJ9"/>
<evidence type="ECO:0000256" key="6">
    <source>
        <dbReference type="SAM" id="Phobius"/>
    </source>
</evidence>
<keyword evidence="3 6" id="KW-0812">Transmembrane</keyword>
<dbReference type="KEGG" id="vin:AKJ08_0886"/>
<evidence type="ECO:0000256" key="3">
    <source>
        <dbReference type="ARBA" id="ARBA00022692"/>
    </source>
</evidence>
<accession>A0A0K1PBJ9</accession>
<feature type="transmembrane region" description="Helical" evidence="6">
    <location>
        <begin position="238"/>
        <end position="264"/>
    </location>
</feature>
<dbReference type="PANTHER" id="PTHR21716:SF4">
    <property type="entry name" value="TRANSMEMBRANE PROTEIN 245"/>
    <property type="match status" value="1"/>
</dbReference>
<evidence type="ECO:0000256" key="4">
    <source>
        <dbReference type="ARBA" id="ARBA00022989"/>
    </source>
</evidence>
<feature type="transmembrane region" description="Helical" evidence="6">
    <location>
        <begin position="209"/>
        <end position="232"/>
    </location>
</feature>
<gene>
    <name evidence="7" type="ORF">AKJ08_0886</name>
</gene>
<dbReference type="EMBL" id="CP012332">
    <property type="protein sequence ID" value="AKU90499.1"/>
    <property type="molecule type" value="Genomic_DNA"/>
</dbReference>
<name>A0A0K1PBJ9_9BACT</name>
<feature type="transmembrane region" description="Helical" evidence="6">
    <location>
        <begin position="33"/>
        <end position="53"/>
    </location>
</feature>
<sequence length="360" mass="39370">MTDDRRLSWADATFAVLFFVASVAFFWTISSFVVPLFLAAAGVAVIAPANEWLSRKMKGRRSLASLTSSIVTILVILVPSAFVGYLLIKAGANFVMQWKEAIERGGLHELLSGQTREPLAPLLAALDRLGLEDTLRQGLDRTATYFSTHLASAAASIARILLQAFVVVLGMYYFFLEGPRMVKDLVTLLPMEEAHTTEILRDMAGLLRALFLASFVTAAIQGVLGVIGFWIVGLPNALTWAALMTFFAVIFSLIPILGTGLVWVPVTIWLFANGKILSAIFMLVWGAIILGSVEYFVKPYFTKARLQINPLVLFLTLFGGIDLLGPIGALAGPMLSMMVVSFIRVWKRDILPEVAPTGFH</sequence>
<dbReference type="InterPro" id="IPR002549">
    <property type="entry name" value="AI-2E-like"/>
</dbReference>
<dbReference type="Pfam" id="PF01594">
    <property type="entry name" value="AI-2E_transport"/>
    <property type="match status" value="1"/>
</dbReference>
<feature type="transmembrane region" description="Helical" evidence="6">
    <location>
        <begin position="7"/>
        <end position="27"/>
    </location>
</feature>
<keyword evidence="5 6" id="KW-0472">Membrane</keyword>
<dbReference type="Proteomes" id="UP000055590">
    <property type="component" value="Chromosome"/>
</dbReference>
<feature type="transmembrane region" description="Helical" evidence="6">
    <location>
        <begin position="276"/>
        <end position="297"/>
    </location>
</feature>
<evidence type="ECO:0000256" key="5">
    <source>
        <dbReference type="ARBA" id="ARBA00023136"/>
    </source>
</evidence>
<comment type="similarity">
    <text evidence="2">Belongs to the autoinducer-2 exporter (AI-2E) (TC 2.A.86) family.</text>
</comment>
<evidence type="ECO:0000256" key="1">
    <source>
        <dbReference type="ARBA" id="ARBA00004141"/>
    </source>
</evidence>
<feature type="transmembrane region" description="Helical" evidence="6">
    <location>
        <begin position="317"/>
        <end position="343"/>
    </location>
</feature>
<dbReference type="STRING" id="1391653.AKJ08_0886"/>
<keyword evidence="8" id="KW-1185">Reference proteome</keyword>
<evidence type="ECO:0000256" key="2">
    <source>
        <dbReference type="ARBA" id="ARBA00009773"/>
    </source>
</evidence>
<dbReference type="GO" id="GO:0016020">
    <property type="term" value="C:membrane"/>
    <property type="evidence" value="ECO:0007669"/>
    <property type="project" value="UniProtKB-SubCell"/>
</dbReference>
<reference evidence="7 8" key="1">
    <citation type="submission" date="2015-08" db="EMBL/GenBank/DDBJ databases">
        <authorList>
            <person name="Babu N.S."/>
            <person name="Beckwith C.J."/>
            <person name="Beseler K.G."/>
            <person name="Brison A."/>
            <person name="Carone J.V."/>
            <person name="Caskin T.P."/>
            <person name="Diamond M."/>
            <person name="Durham M.E."/>
            <person name="Foxe J.M."/>
            <person name="Go M."/>
            <person name="Henderson B.A."/>
            <person name="Jones I.B."/>
            <person name="McGettigan J.A."/>
            <person name="Micheletti S.J."/>
            <person name="Nasrallah M.E."/>
            <person name="Ortiz D."/>
            <person name="Piller C.R."/>
            <person name="Privatt S.R."/>
            <person name="Schneider S.L."/>
            <person name="Sharp S."/>
            <person name="Smith T.C."/>
            <person name="Stanton J.D."/>
            <person name="Ullery H.E."/>
            <person name="Wilson R.J."/>
            <person name="Serrano M.G."/>
            <person name="Buck G."/>
            <person name="Lee V."/>
            <person name="Wang Y."/>
            <person name="Carvalho R."/>
            <person name="Voegtly L."/>
            <person name="Shi R."/>
            <person name="Duckworth R."/>
            <person name="Johnson A."/>
            <person name="Loviza R."/>
            <person name="Walstead R."/>
            <person name="Shah Z."/>
            <person name="Kiflezghi M."/>
            <person name="Wade K."/>
            <person name="Ball S.L."/>
            <person name="Bradley K.W."/>
            <person name="Asai D.J."/>
            <person name="Bowman C.A."/>
            <person name="Russell D.A."/>
            <person name="Pope W.H."/>
            <person name="Jacobs-Sera D."/>
            <person name="Hendrix R.W."/>
            <person name="Hatfull G.F."/>
        </authorList>
    </citation>
    <scope>NUCLEOTIDE SEQUENCE [LARGE SCALE GENOMIC DNA]</scope>
    <source>
        <strain evidence="7 8">DSM 27710</strain>
    </source>
</reference>
<proteinExistence type="inferred from homology"/>
<dbReference type="RefSeq" id="WP_050724944.1">
    <property type="nucleotide sequence ID" value="NZ_CP012332.1"/>
</dbReference>
<protein>
    <submittedName>
        <fullName evidence="7">Membrane protein, putative</fullName>
    </submittedName>
</protein>
<organism evidence="7 8">
    <name type="scientific">Vulgatibacter incomptus</name>
    <dbReference type="NCBI Taxonomy" id="1391653"/>
    <lineage>
        <taxon>Bacteria</taxon>
        <taxon>Pseudomonadati</taxon>
        <taxon>Myxococcota</taxon>
        <taxon>Myxococcia</taxon>
        <taxon>Myxococcales</taxon>
        <taxon>Cystobacterineae</taxon>
        <taxon>Vulgatibacteraceae</taxon>
        <taxon>Vulgatibacter</taxon>
    </lineage>
</organism>
<evidence type="ECO:0000313" key="8">
    <source>
        <dbReference type="Proteomes" id="UP000055590"/>
    </source>
</evidence>
<evidence type="ECO:0000313" key="7">
    <source>
        <dbReference type="EMBL" id="AKU90499.1"/>
    </source>
</evidence>